<organism evidence="2 3">
    <name type="scientific">Sphingomonas populi</name>
    <dbReference type="NCBI Taxonomy" id="2484750"/>
    <lineage>
        <taxon>Bacteria</taxon>
        <taxon>Pseudomonadati</taxon>
        <taxon>Pseudomonadota</taxon>
        <taxon>Alphaproteobacteria</taxon>
        <taxon>Sphingomonadales</taxon>
        <taxon>Sphingomonadaceae</taxon>
        <taxon>Sphingomonas</taxon>
    </lineage>
</organism>
<accession>A0A4Q6XLH3</accession>
<dbReference type="OrthoDB" id="9777694at2"/>
<protein>
    <submittedName>
        <fullName evidence="2">Uncharacterized protein</fullName>
    </submittedName>
</protein>
<name>A0A4Q6XLH3_9SPHN</name>
<evidence type="ECO:0000313" key="2">
    <source>
        <dbReference type="EMBL" id="RZF60731.1"/>
    </source>
</evidence>
<evidence type="ECO:0000256" key="1">
    <source>
        <dbReference type="SAM" id="Coils"/>
    </source>
</evidence>
<dbReference type="AlphaFoldDB" id="A0A4Q6XLH3"/>
<proteinExistence type="predicted"/>
<keyword evidence="3" id="KW-1185">Reference proteome</keyword>
<dbReference type="Proteomes" id="UP000292085">
    <property type="component" value="Unassembled WGS sequence"/>
</dbReference>
<comment type="caution">
    <text evidence="2">The sequence shown here is derived from an EMBL/GenBank/DDBJ whole genome shotgun (WGS) entry which is preliminary data.</text>
</comment>
<dbReference type="EMBL" id="SGIS01000053">
    <property type="protein sequence ID" value="RZF60731.1"/>
    <property type="molecule type" value="Genomic_DNA"/>
</dbReference>
<keyword evidence="1" id="KW-0175">Coiled coil</keyword>
<sequence>MSDPHPIIAGWLADRKEAIAKGRSVADIWANRPVPAAPFTPTERRRLRVLDALLKALEAAQVVVTENGRRGLVARCGRDEIEFQVKPKLKEVRQPLTPEERRWYAGKEYRRELVETDTLVFEVKRWLPGDLPHKWQDGRKGTIETMAGDILVTLLAAFPLMAMARERAEERERLRQIEERRRYELQQQRKLEENRFRRLLEHAGKWREAELARDFLGALRAAIPDSTSLIDGKPAGEWLEWAEARASLHDPLQSDPLGIFETIAKVTNWTYRDT</sequence>
<feature type="coiled-coil region" evidence="1">
    <location>
        <begin position="160"/>
        <end position="194"/>
    </location>
</feature>
<gene>
    <name evidence="2" type="ORF">EWE75_21555</name>
</gene>
<reference evidence="2 3" key="1">
    <citation type="submission" date="2019-02" db="EMBL/GenBank/DDBJ databases">
        <authorList>
            <person name="Li Y."/>
        </authorList>
    </citation>
    <scope>NUCLEOTIDE SEQUENCE [LARGE SCALE GENOMIC DNA]</scope>
    <source>
        <strain evidence="2 3">3-7</strain>
    </source>
</reference>
<evidence type="ECO:0000313" key="3">
    <source>
        <dbReference type="Proteomes" id="UP000292085"/>
    </source>
</evidence>